<proteinExistence type="inferred from homology"/>
<feature type="transmembrane region" description="Helical" evidence="9">
    <location>
        <begin position="158"/>
        <end position="179"/>
    </location>
</feature>
<dbReference type="InterPro" id="IPR027470">
    <property type="entry name" value="Cation_efflux_CTD"/>
</dbReference>
<dbReference type="InterPro" id="IPR002524">
    <property type="entry name" value="Cation_efflux"/>
</dbReference>
<dbReference type="EMBL" id="LSKU01000001">
    <property type="protein sequence ID" value="KXG44081.1"/>
    <property type="molecule type" value="Genomic_DNA"/>
</dbReference>
<dbReference type="GO" id="GO:0005385">
    <property type="term" value="F:zinc ion transmembrane transporter activity"/>
    <property type="evidence" value="ECO:0007669"/>
    <property type="project" value="TreeGrafter"/>
</dbReference>
<comment type="subcellular location">
    <subcellularLocation>
        <location evidence="1">Membrane</location>
        <topology evidence="1">Multi-pass membrane protein</topology>
    </subcellularLocation>
</comment>
<dbReference type="SUPFAM" id="SSF160240">
    <property type="entry name" value="Cation efflux protein cytoplasmic domain-like"/>
    <property type="match status" value="1"/>
</dbReference>
<evidence type="ECO:0000256" key="4">
    <source>
        <dbReference type="ARBA" id="ARBA00022692"/>
    </source>
</evidence>
<evidence type="ECO:0000256" key="1">
    <source>
        <dbReference type="ARBA" id="ARBA00004141"/>
    </source>
</evidence>
<dbReference type="SUPFAM" id="SSF161111">
    <property type="entry name" value="Cation efflux protein transmembrane domain-like"/>
    <property type="match status" value="1"/>
</dbReference>
<comment type="similarity">
    <text evidence="2">Belongs to the cation diffusion facilitator (CDF) transporter (TC 2.A.4) family. SLC30A subfamily.</text>
</comment>
<reference evidence="12 13" key="1">
    <citation type="submission" date="2016-02" db="EMBL/GenBank/DDBJ databases">
        <title>Draft Genome for Tepidibacillus decaturensis nov. sp. Strain Z9, an Anaerobic, Moderately Thermophilic and Heterotrophic Bacterium from Deep Subsurface of the Illinois Basin, USA.</title>
        <authorList>
            <person name="Dong Y."/>
            <person name="Chang J.Y."/>
            <person name="Sanford R."/>
            <person name="Fouke B.W."/>
        </authorList>
    </citation>
    <scope>NUCLEOTIDE SEQUENCE [LARGE SCALE GENOMIC DNA]</scope>
    <source>
        <strain evidence="12 13">Z9</strain>
    </source>
</reference>
<organism evidence="12 13">
    <name type="scientific">Tepidibacillus decaturensis</name>
    <dbReference type="NCBI Taxonomy" id="1413211"/>
    <lineage>
        <taxon>Bacteria</taxon>
        <taxon>Bacillati</taxon>
        <taxon>Bacillota</taxon>
        <taxon>Bacilli</taxon>
        <taxon>Bacillales</taxon>
        <taxon>Bacillaceae</taxon>
        <taxon>Tepidibacillus</taxon>
    </lineage>
</organism>
<feature type="transmembrane region" description="Helical" evidence="9">
    <location>
        <begin position="124"/>
        <end position="146"/>
    </location>
</feature>
<dbReference type="PANTHER" id="PTHR11562">
    <property type="entry name" value="CATION EFFLUX PROTEIN/ ZINC TRANSPORTER"/>
    <property type="match status" value="1"/>
</dbReference>
<dbReference type="NCBIfam" id="TIGR01297">
    <property type="entry name" value="CDF"/>
    <property type="match status" value="1"/>
</dbReference>
<dbReference type="AlphaFoldDB" id="A0A135L563"/>
<dbReference type="Pfam" id="PF01545">
    <property type="entry name" value="Cation_efflux"/>
    <property type="match status" value="1"/>
</dbReference>
<feature type="transmembrane region" description="Helical" evidence="9">
    <location>
        <begin position="60"/>
        <end position="81"/>
    </location>
</feature>
<feature type="domain" description="Cation efflux protein transmembrane" evidence="10">
    <location>
        <begin position="60"/>
        <end position="248"/>
    </location>
</feature>
<dbReference type="InterPro" id="IPR036837">
    <property type="entry name" value="Cation_efflux_CTD_sf"/>
</dbReference>
<evidence type="ECO:0000256" key="6">
    <source>
        <dbReference type="ARBA" id="ARBA00023065"/>
    </source>
</evidence>
<evidence type="ECO:0000259" key="10">
    <source>
        <dbReference type="Pfam" id="PF01545"/>
    </source>
</evidence>
<evidence type="ECO:0000256" key="8">
    <source>
        <dbReference type="SAM" id="MobiDB-lite"/>
    </source>
</evidence>
<dbReference type="InterPro" id="IPR050681">
    <property type="entry name" value="CDF/SLC30A"/>
</dbReference>
<feature type="region of interest" description="Disordered" evidence="8">
    <location>
        <begin position="16"/>
        <end position="52"/>
    </location>
</feature>
<evidence type="ECO:0000256" key="7">
    <source>
        <dbReference type="ARBA" id="ARBA00023136"/>
    </source>
</evidence>
<evidence type="ECO:0000256" key="5">
    <source>
        <dbReference type="ARBA" id="ARBA00022989"/>
    </source>
</evidence>
<evidence type="ECO:0008006" key="14">
    <source>
        <dbReference type="Google" id="ProtNLM"/>
    </source>
</evidence>
<feature type="transmembrane region" description="Helical" evidence="9">
    <location>
        <begin position="220"/>
        <end position="240"/>
    </location>
</feature>
<evidence type="ECO:0000313" key="12">
    <source>
        <dbReference type="EMBL" id="KXG44081.1"/>
    </source>
</evidence>
<feature type="compositionally biased region" description="Basic and acidic residues" evidence="8">
    <location>
        <begin position="16"/>
        <end position="40"/>
    </location>
</feature>
<gene>
    <name evidence="12" type="ORF">U473_08755</name>
</gene>
<accession>A0A135L563</accession>
<evidence type="ECO:0000259" key="11">
    <source>
        <dbReference type="Pfam" id="PF16916"/>
    </source>
</evidence>
<dbReference type="GO" id="GO:0005886">
    <property type="term" value="C:plasma membrane"/>
    <property type="evidence" value="ECO:0007669"/>
    <property type="project" value="TreeGrafter"/>
</dbReference>
<dbReference type="InterPro" id="IPR027469">
    <property type="entry name" value="Cation_efflux_TMD_sf"/>
</dbReference>
<comment type="caution">
    <text evidence="12">The sequence shown here is derived from an EMBL/GenBank/DDBJ whole genome shotgun (WGS) entry which is preliminary data.</text>
</comment>
<name>A0A135L563_9BACI</name>
<dbReference type="RefSeq" id="WP_082732453.1">
    <property type="nucleotide sequence ID" value="NZ_LSKU01000001.1"/>
</dbReference>
<keyword evidence="6" id="KW-0406">Ion transport</keyword>
<dbReference type="Proteomes" id="UP000070352">
    <property type="component" value="Unassembled WGS sequence"/>
</dbReference>
<feature type="domain" description="Cation efflux protein cytoplasmic" evidence="11">
    <location>
        <begin position="252"/>
        <end position="325"/>
    </location>
</feature>
<evidence type="ECO:0000313" key="13">
    <source>
        <dbReference type="Proteomes" id="UP000070352"/>
    </source>
</evidence>
<dbReference type="STRING" id="1413211.U473_08755"/>
<protein>
    <recommendedName>
        <fullName evidence="14">Cation transporter</fullName>
    </recommendedName>
</protein>
<evidence type="ECO:0000256" key="3">
    <source>
        <dbReference type="ARBA" id="ARBA00022448"/>
    </source>
</evidence>
<feature type="transmembrane region" description="Helical" evidence="9">
    <location>
        <begin position="87"/>
        <end position="104"/>
    </location>
</feature>
<keyword evidence="13" id="KW-1185">Reference proteome</keyword>
<dbReference type="Pfam" id="PF16916">
    <property type="entry name" value="ZT_dimer"/>
    <property type="match status" value="1"/>
</dbReference>
<dbReference type="OrthoDB" id="9809646at2"/>
<evidence type="ECO:0000256" key="2">
    <source>
        <dbReference type="ARBA" id="ARBA00008873"/>
    </source>
</evidence>
<keyword evidence="3" id="KW-0813">Transport</keyword>
<dbReference type="InterPro" id="IPR058533">
    <property type="entry name" value="Cation_efflux_TM"/>
</dbReference>
<dbReference type="Gene3D" id="1.20.1510.10">
    <property type="entry name" value="Cation efflux protein transmembrane domain"/>
    <property type="match status" value="1"/>
</dbReference>
<evidence type="ECO:0000256" key="9">
    <source>
        <dbReference type="SAM" id="Phobius"/>
    </source>
</evidence>
<dbReference type="PANTHER" id="PTHR11562:SF17">
    <property type="entry name" value="RE54080P-RELATED"/>
    <property type="match status" value="1"/>
</dbReference>
<keyword evidence="5 9" id="KW-1133">Transmembrane helix</keyword>
<feature type="transmembrane region" description="Helical" evidence="9">
    <location>
        <begin position="191"/>
        <end position="214"/>
    </location>
</feature>
<keyword evidence="4 9" id="KW-0812">Transmembrane</keyword>
<sequence>MPKKGNSVVYHEDEYKHEHDEHDYNHKHDTDHKHKSEHSHGHSHGGHVHAGSSKGEMKKAILLASTILVIEVLGGIISNSLALISDAGHMLTDVGALLIAFYAIHKSEQKPNDRMTYGYHRSGVLAALINALSLLVITVIIVWEAYNRLIYPTAIENSNVLFITASIGLVFNLYIGWSMKGHDENINVKSAMLHILGDAAISAGVLLSGIIIYFTKWYLLDPIISFVIAFIIGLSSWRILKETFFILMESAPDNTLFEQIAKQIKKHPQVLNVHDLHIWSLTPERIMLSAHIVVAEGVGSVVIQELQEMLQHEYQIKHVTLQLEHQHEIRHSTEMFSLDIG</sequence>
<keyword evidence="7 9" id="KW-0472">Membrane</keyword>